<dbReference type="EMBL" id="JACQRX010000018">
    <property type="protein sequence ID" value="MBI4250892.1"/>
    <property type="molecule type" value="Genomic_DNA"/>
</dbReference>
<evidence type="ECO:0000313" key="1">
    <source>
        <dbReference type="EMBL" id="MBI4250892.1"/>
    </source>
</evidence>
<accession>A0A932ZVD0</accession>
<protein>
    <submittedName>
        <fullName evidence="1">Uncharacterized protein</fullName>
    </submittedName>
</protein>
<evidence type="ECO:0000313" key="2">
    <source>
        <dbReference type="Proteomes" id="UP000752292"/>
    </source>
</evidence>
<name>A0A932ZVD0_UNCTE</name>
<dbReference type="AlphaFoldDB" id="A0A932ZVD0"/>
<organism evidence="1 2">
    <name type="scientific">Tectimicrobiota bacterium</name>
    <dbReference type="NCBI Taxonomy" id="2528274"/>
    <lineage>
        <taxon>Bacteria</taxon>
        <taxon>Pseudomonadati</taxon>
        <taxon>Nitrospinota/Tectimicrobiota group</taxon>
        <taxon>Candidatus Tectimicrobiota</taxon>
    </lineage>
</organism>
<comment type="caution">
    <text evidence="1">The sequence shown here is derived from an EMBL/GenBank/DDBJ whole genome shotgun (WGS) entry which is preliminary data.</text>
</comment>
<dbReference type="Proteomes" id="UP000752292">
    <property type="component" value="Unassembled WGS sequence"/>
</dbReference>
<reference evidence="1" key="1">
    <citation type="submission" date="2020-07" db="EMBL/GenBank/DDBJ databases">
        <title>Huge and variable diversity of episymbiotic CPR bacteria and DPANN archaea in groundwater ecosystems.</title>
        <authorList>
            <person name="He C.Y."/>
            <person name="Keren R."/>
            <person name="Whittaker M."/>
            <person name="Farag I.F."/>
            <person name="Doudna J."/>
            <person name="Cate J.H.D."/>
            <person name="Banfield J.F."/>
        </authorList>
    </citation>
    <scope>NUCLEOTIDE SEQUENCE</scope>
    <source>
        <strain evidence="1">NC_groundwater_1370_Ag_S-0.2um_69_93</strain>
    </source>
</reference>
<gene>
    <name evidence="1" type="ORF">HY618_00395</name>
</gene>
<proteinExistence type="predicted"/>
<sequence>MVLRRMLTGNHAAAVSPSHPLDLMEKFRRSEPFAGSKLFLPHRVGS</sequence>